<organism evidence="1 2">
    <name type="scientific">Desmophyllum pertusum</name>
    <dbReference type="NCBI Taxonomy" id="174260"/>
    <lineage>
        <taxon>Eukaryota</taxon>
        <taxon>Metazoa</taxon>
        <taxon>Cnidaria</taxon>
        <taxon>Anthozoa</taxon>
        <taxon>Hexacorallia</taxon>
        <taxon>Scleractinia</taxon>
        <taxon>Caryophylliina</taxon>
        <taxon>Caryophylliidae</taxon>
        <taxon>Desmophyllum</taxon>
    </lineage>
</organism>
<dbReference type="AlphaFoldDB" id="A0A9W9YQB1"/>
<dbReference type="InterPro" id="IPR026832">
    <property type="entry name" value="Asteroid"/>
</dbReference>
<accession>A0A9W9YQB1</accession>
<proteinExistence type="predicted"/>
<dbReference type="Proteomes" id="UP001163046">
    <property type="component" value="Unassembled WGS sequence"/>
</dbReference>
<sequence length="153" mass="17232">MGQRGFDGQAVKCGTLPRGTWVPCMSLIPYLDAKERLTSLLFALDCDATHIKFLPEKFKLIVASLRFLVSNAQPKLEVNHLVAILCCCVNLEGERKENAVNRKRFSQPFDVRAAQSFSQWQCVLREAINLNFVLLEPVATPCIHKDVQWKTGA</sequence>
<dbReference type="OrthoDB" id="10468678at2759"/>
<dbReference type="EMBL" id="MU827307">
    <property type="protein sequence ID" value="KAJ7362097.1"/>
    <property type="molecule type" value="Genomic_DNA"/>
</dbReference>
<name>A0A9W9YQB1_9CNID</name>
<comment type="caution">
    <text evidence="1">The sequence shown here is derived from an EMBL/GenBank/DDBJ whole genome shotgun (WGS) entry which is preliminary data.</text>
</comment>
<reference evidence="1" key="1">
    <citation type="submission" date="2023-01" db="EMBL/GenBank/DDBJ databases">
        <title>Genome assembly of the deep-sea coral Lophelia pertusa.</title>
        <authorList>
            <person name="Herrera S."/>
            <person name="Cordes E."/>
        </authorList>
    </citation>
    <scope>NUCLEOTIDE SEQUENCE</scope>
    <source>
        <strain evidence="1">USNM1676648</strain>
        <tissue evidence="1">Polyp</tissue>
    </source>
</reference>
<gene>
    <name evidence="1" type="primary">ASTE1_2</name>
    <name evidence="1" type="ORF">OS493_013188</name>
</gene>
<keyword evidence="2" id="KW-1185">Reference proteome</keyword>
<evidence type="ECO:0000313" key="1">
    <source>
        <dbReference type="EMBL" id="KAJ7362097.1"/>
    </source>
</evidence>
<evidence type="ECO:0000313" key="2">
    <source>
        <dbReference type="Proteomes" id="UP001163046"/>
    </source>
</evidence>
<dbReference type="PANTHER" id="PTHR15665:SF1">
    <property type="entry name" value="PROTEIN ASTEROID HOMOLOG 1"/>
    <property type="match status" value="1"/>
</dbReference>
<protein>
    <submittedName>
        <fullName evidence="1">Protein asteroid 1</fullName>
    </submittedName>
</protein>
<dbReference type="PANTHER" id="PTHR15665">
    <property type="entry name" value="ASTEROID PROTEIN"/>
    <property type="match status" value="1"/>
</dbReference>